<dbReference type="Proteomes" id="UP001209681">
    <property type="component" value="Unassembled WGS sequence"/>
</dbReference>
<feature type="transmembrane region" description="Helical" evidence="1">
    <location>
        <begin position="103"/>
        <end position="123"/>
    </location>
</feature>
<dbReference type="RefSeq" id="WP_265425317.1">
    <property type="nucleotide sequence ID" value="NZ_JAPFPW010000011.1"/>
</dbReference>
<feature type="domain" description="Inner membrane protein YqiJ N-terminal" evidence="3">
    <location>
        <begin position="10"/>
        <end position="121"/>
    </location>
</feature>
<evidence type="ECO:0000313" key="4">
    <source>
        <dbReference type="EMBL" id="MCW7754398.1"/>
    </source>
</evidence>
<evidence type="ECO:0000259" key="2">
    <source>
        <dbReference type="Pfam" id="PF07290"/>
    </source>
</evidence>
<evidence type="ECO:0000259" key="3">
    <source>
        <dbReference type="Pfam" id="PF21001"/>
    </source>
</evidence>
<dbReference type="InterPro" id="IPR048376">
    <property type="entry name" value="YqiJ_N"/>
</dbReference>
<dbReference type="Pfam" id="PF07290">
    <property type="entry name" value="YqiJ_OB"/>
    <property type="match status" value="1"/>
</dbReference>
<dbReference type="InterPro" id="IPR010840">
    <property type="entry name" value="YqiJ_OB"/>
</dbReference>
<reference evidence="4 5" key="1">
    <citation type="submission" date="2022-11" db="EMBL/GenBank/DDBJ databases">
        <title>Desulfobotulus tamanensis H1 sp. nov. - anaerobic, alkaliphilic, sulphate reducing bacterium isolated from terrestrial mud volcano.</title>
        <authorList>
            <person name="Frolova A."/>
            <person name="Merkel A.Y."/>
            <person name="Slobodkin A.I."/>
        </authorList>
    </citation>
    <scope>NUCLEOTIDE SEQUENCE [LARGE SCALE GENOMIC DNA]</scope>
    <source>
        <strain evidence="4 5">H1</strain>
    </source>
</reference>
<feature type="transmembrane region" description="Helical" evidence="1">
    <location>
        <begin position="71"/>
        <end position="91"/>
    </location>
</feature>
<accession>A0ABT3NAB7</accession>
<keyword evidence="1" id="KW-1133">Transmembrane helix</keyword>
<organism evidence="4 5">
    <name type="scientific">Desulfobotulus pelophilus</name>
    <dbReference type="NCBI Taxonomy" id="2823377"/>
    <lineage>
        <taxon>Bacteria</taxon>
        <taxon>Pseudomonadati</taxon>
        <taxon>Thermodesulfobacteriota</taxon>
        <taxon>Desulfobacteria</taxon>
        <taxon>Desulfobacterales</taxon>
        <taxon>Desulfobacteraceae</taxon>
        <taxon>Desulfobotulus</taxon>
    </lineage>
</organism>
<keyword evidence="1" id="KW-0812">Transmembrane</keyword>
<evidence type="ECO:0000256" key="1">
    <source>
        <dbReference type="SAM" id="Phobius"/>
    </source>
</evidence>
<feature type="transmembrane region" description="Helical" evidence="1">
    <location>
        <begin position="12"/>
        <end position="35"/>
    </location>
</feature>
<keyword evidence="1" id="KW-0472">Membrane</keyword>
<evidence type="ECO:0000313" key="5">
    <source>
        <dbReference type="Proteomes" id="UP001209681"/>
    </source>
</evidence>
<feature type="domain" description="Inner membrane protein YqiJ OB-fold" evidence="2">
    <location>
        <begin position="143"/>
        <end position="206"/>
    </location>
</feature>
<comment type="caution">
    <text evidence="4">The sequence shown here is derived from an EMBL/GenBank/DDBJ whole genome shotgun (WGS) entry which is preliminary data.</text>
</comment>
<name>A0ABT3NAB7_9BACT</name>
<dbReference type="EMBL" id="JAPFPW010000011">
    <property type="protein sequence ID" value="MCW7754398.1"/>
    <property type="molecule type" value="Genomic_DNA"/>
</dbReference>
<sequence length="218" mass="23426">MWELLLASENMAFSTALAIMLLIGILEGTASLIGAGSSSFFDSLIPDLDAGTADFGGSTGRFLVWLRIGQVPVLVILILFLTSFGLTGLMLQAAVASLFGSFLPGWLAAIPVLVLSFFLTRFLGGLLHRIIPKDETLAVSRASLIGRVAVITLGTASRGNPAEAKTKDIYGRMHYFLVEPDRDEDVFSTGNEVLIVSLTNHIYRAIPNPSTHLSHSIH</sequence>
<protein>
    <submittedName>
        <fullName evidence="4">YqiJ family protein</fullName>
    </submittedName>
</protein>
<keyword evidence="5" id="KW-1185">Reference proteome</keyword>
<gene>
    <name evidence="4" type="ORF">OOT00_10415</name>
</gene>
<dbReference type="Pfam" id="PF21001">
    <property type="entry name" value="YqiJ_N"/>
    <property type="match status" value="1"/>
</dbReference>
<proteinExistence type="predicted"/>